<proteinExistence type="predicted"/>
<protein>
    <submittedName>
        <fullName evidence="1">Uncharacterized protein</fullName>
    </submittedName>
</protein>
<dbReference type="AlphaFoldDB" id="M5P4B6"/>
<sequence length="89" mass="10040">MTDSACQPPKHWAWRSGSYVRPSFGTGKHGGRQSFSFGPANMKKHVEETFIRNLFAKPRQTEKNAWHSGAISGIIDKSEQQMIYSLEGK</sequence>
<name>M5P4B6_9BACI</name>
<dbReference type="STRING" id="1274524.BSONL12_07757"/>
<comment type="caution">
    <text evidence="1">The sequence shown here is derived from an EMBL/GenBank/DDBJ whole genome shotgun (WGS) entry which is preliminary data.</text>
</comment>
<gene>
    <name evidence="1" type="ORF">BSONL12_07757</name>
</gene>
<organism evidence="1 2">
    <name type="scientific">Bacillus sonorensis L12</name>
    <dbReference type="NCBI Taxonomy" id="1274524"/>
    <lineage>
        <taxon>Bacteria</taxon>
        <taxon>Bacillati</taxon>
        <taxon>Bacillota</taxon>
        <taxon>Bacilli</taxon>
        <taxon>Bacillales</taxon>
        <taxon>Bacillaceae</taxon>
        <taxon>Bacillus</taxon>
    </lineage>
</organism>
<dbReference type="PATRIC" id="fig|1274524.3.peg.1678"/>
<dbReference type="EMBL" id="AOFM01000006">
    <property type="protein sequence ID" value="EME74871.1"/>
    <property type="molecule type" value="Genomic_DNA"/>
</dbReference>
<dbReference type="Proteomes" id="UP000011907">
    <property type="component" value="Unassembled WGS sequence"/>
</dbReference>
<evidence type="ECO:0000313" key="2">
    <source>
        <dbReference type="Proteomes" id="UP000011907"/>
    </source>
</evidence>
<evidence type="ECO:0000313" key="1">
    <source>
        <dbReference type="EMBL" id="EME74871.1"/>
    </source>
</evidence>
<reference evidence="1 2" key="1">
    <citation type="journal article" date="2013" name="Genome Announc.">
        <title>Draft Whole-Genome Sequence of Bacillus sonorensis Strain L12, a Source of Nonribosomal Lipopeptides.</title>
        <authorList>
            <person name="Adimpong D.B."/>
            <person name="Sorensen K.I."/>
            <person name="Nielsen D.S."/>
            <person name="Thorsen L."/>
            <person name="Rasmussen T.B."/>
            <person name="Derkx P.M."/>
            <person name="Jespersen L."/>
        </authorList>
    </citation>
    <scope>NUCLEOTIDE SEQUENCE [LARGE SCALE GENOMIC DNA]</scope>
    <source>
        <strain evidence="1 2">L12</strain>
    </source>
</reference>
<accession>M5P4B6</accession>